<reference evidence="1" key="2">
    <citation type="submission" date="2021-10" db="EMBL/GenBank/DDBJ databases">
        <authorList>
            <person name="Piombo E."/>
        </authorList>
    </citation>
    <scope>NUCLEOTIDE SEQUENCE</scope>
</reference>
<dbReference type="Proteomes" id="UP000836387">
    <property type="component" value="Unassembled WGS sequence"/>
</dbReference>
<reference evidence="1" key="1">
    <citation type="submission" date="2020-04" db="EMBL/GenBank/DDBJ databases">
        <authorList>
            <person name="Broberg M."/>
        </authorList>
    </citation>
    <scope>NUCLEOTIDE SEQUENCE</scope>
</reference>
<dbReference type="EMBL" id="CADEHS020000520">
    <property type="protein sequence ID" value="CAG9953216.1"/>
    <property type="molecule type" value="Genomic_DNA"/>
</dbReference>
<name>A0ACA9UIK0_BIOOC</name>
<protein>
    <submittedName>
        <fullName evidence="1">Uncharacterized protein</fullName>
    </submittedName>
</protein>
<gene>
    <name evidence="1" type="ORF">CRV2_00019552</name>
</gene>
<organism evidence="1 2">
    <name type="scientific">Clonostachys rosea f. rosea IK726</name>
    <dbReference type="NCBI Taxonomy" id="1349383"/>
    <lineage>
        <taxon>Eukaryota</taxon>
        <taxon>Fungi</taxon>
        <taxon>Dikarya</taxon>
        <taxon>Ascomycota</taxon>
        <taxon>Pezizomycotina</taxon>
        <taxon>Sordariomycetes</taxon>
        <taxon>Hypocreomycetidae</taxon>
        <taxon>Hypocreales</taxon>
        <taxon>Bionectriaceae</taxon>
        <taxon>Clonostachys</taxon>
    </lineage>
</organism>
<evidence type="ECO:0000313" key="1">
    <source>
        <dbReference type="EMBL" id="CAG9953216.1"/>
    </source>
</evidence>
<accession>A0ACA9UIK0</accession>
<keyword evidence="2" id="KW-1185">Reference proteome</keyword>
<proteinExistence type="predicted"/>
<sequence>MTQDGSWDSAPADALLATDDAGFFGFNANAAEDGTSRVASSLPNQDLEKYIYGPVEGSSAKSTLGNHSASRADCRPTLHMTGDNTQSRPLSLPPISIQESHLQSPGSTSNSSIKSLGGNWLSPLHMAAKKGSDRIISMLLRHKSDCNEPDSDGLRAQQSTASPVTGSILIHLPPVLILHP</sequence>
<evidence type="ECO:0000313" key="2">
    <source>
        <dbReference type="Proteomes" id="UP000836387"/>
    </source>
</evidence>
<comment type="caution">
    <text evidence="1">The sequence shown here is derived from an EMBL/GenBank/DDBJ whole genome shotgun (WGS) entry which is preliminary data.</text>
</comment>